<keyword evidence="5 18" id="KW-0732">Signal</keyword>
<accession>A0A2J7QI60</accession>
<dbReference type="GO" id="GO:0045211">
    <property type="term" value="C:postsynaptic membrane"/>
    <property type="evidence" value="ECO:0007669"/>
    <property type="project" value="UniProtKB-SubCell"/>
</dbReference>
<comment type="similarity">
    <text evidence="2">Belongs to the G-protein coupled receptor 3 family.</text>
</comment>
<keyword evidence="4 17" id="KW-0812">Transmembrane</keyword>
<dbReference type="CDD" id="cd15293">
    <property type="entry name" value="7tmC_GPR158-like"/>
    <property type="match status" value="1"/>
</dbReference>
<dbReference type="InterPro" id="IPR043458">
    <property type="entry name" value="GPR158/179"/>
</dbReference>
<feature type="transmembrane region" description="Helical" evidence="17">
    <location>
        <begin position="413"/>
        <end position="436"/>
    </location>
</feature>
<keyword evidence="6 17" id="KW-1133">Transmembrane helix</keyword>
<feature type="transmembrane region" description="Helical" evidence="17">
    <location>
        <begin position="669"/>
        <end position="690"/>
    </location>
</feature>
<dbReference type="InterPro" id="IPR054714">
    <property type="entry name" value="GPR158_179_extracellular"/>
</dbReference>
<keyword evidence="12" id="KW-0325">Glycoprotein</keyword>
<dbReference type="InParanoid" id="A0A2J7QI60"/>
<evidence type="ECO:0000256" key="10">
    <source>
        <dbReference type="ARBA" id="ARBA00023157"/>
    </source>
</evidence>
<keyword evidence="7" id="KW-0770">Synapse</keyword>
<organism evidence="20 21">
    <name type="scientific">Cryptotermes secundus</name>
    <dbReference type="NCBI Taxonomy" id="105785"/>
    <lineage>
        <taxon>Eukaryota</taxon>
        <taxon>Metazoa</taxon>
        <taxon>Ecdysozoa</taxon>
        <taxon>Arthropoda</taxon>
        <taxon>Hexapoda</taxon>
        <taxon>Insecta</taxon>
        <taxon>Pterygota</taxon>
        <taxon>Neoptera</taxon>
        <taxon>Polyneoptera</taxon>
        <taxon>Dictyoptera</taxon>
        <taxon>Blattodea</taxon>
        <taxon>Blattoidea</taxon>
        <taxon>Termitoidae</taxon>
        <taxon>Kalotermitidae</taxon>
        <taxon>Cryptotermitinae</taxon>
        <taxon>Cryptotermes</taxon>
    </lineage>
</organism>
<evidence type="ECO:0000259" key="19">
    <source>
        <dbReference type="PROSITE" id="PS50259"/>
    </source>
</evidence>
<keyword evidence="11" id="KW-0675">Receptor</keyword>
<dbReference type="Pfam" id="PF22572">
    <property type="entry name" value="GPR158_179_EC"/>
    <property type="match status" value="1"/>
</dbReference>
<evidence type="ECO:0000256" key="18">
    <source>
        <dbReference type="SAM" id="SignalP"/>
    </source>
</evidence>
<keyword evidence="3" id="KW-1003">Cell membrane</keyword>
<evidence type="ECO:0000256" key="7">
    <source>
        <dbReference type="ARBA" id="ARBA00023018"/>
    </source>
</evidence>
<dbReference type="PANTHER" id="PTHR32546:SF26">
    <property type="entry name" value="SMOG, ISOFORM D"/>
    <property type="match status" value="1"/>
</dbReference>
<feature type="transmembrane region" description="Helical" evidence="17">
    <location>
        <begin position="637"/>
        <end position="657"/>
    </location>
</feature>
<dbReference type="GO" id="GO:0004930">
    <property type="term" value="F:G protein-coupled receptor activity"/>
    <property type="evidence" value="ECO:0007669"/>
    <property type="project" value="UniProtKB-KW"/>
</dbReference>
<comment type="caution">
    <text evidence="20">The sequence shown here is derived from an EMBL/GenBank/DDBJ whole genome shotgun (WGS) entry which is preliminary data.</text>
</comment>
<protein>
    <recommendedName>
        <fullName evidence="19">G-protein coupled receptors family 3 profile domain-containing protein</fullName>
    </recommendedName>
</protein>
<sequence length="877" mass="99359">MKASLLVLLLVAVRAVIGGTNRSLLPDDTELLGSCVPTVLEGVLLSAGNLPDRVVNLKPVAMQAAQEVAGGVRDVERLLMLKLKEHRVLTAIAVSLSRPPENATVIYRSGDDSTRVHRLSNLSSLVDTTWRTVLDADWNQSSKASDVTELWTPPFLDCLTRKWLFGYSVSLHRGAAGIFFPVDEHLDIHQCNETFSSIFGGGHRCDQDTAECVPAKGPGLRRGYTCTCRLGYFSQDSDLTKRHFRGEEGDADETLYKVQIPRGFTELPMQWIPESFILRVKRLERDADHSSPSAAEIATAEQFTKMASDIEVRMKEKCVIEFLTAEQIVPIDIQRHLLKMYRDNTVDVSTVRRCVPCPDGCDVCGGDSPCMARHDYLLRTVVLGVQILCMCITVVLAIVVFKQRKCKTIASGMWTVLETILLGIFLLYSTVIVRFFDPSVEQCLLEPWCRELGFVICYGAIILKLYRCPEIGTNSIDLAKLSRFYLKTETDSSLRTLCCVWLTYRILDRVIVQASSKVYLYVGAAGLFPVQLCILVCRHCWTVFSPPTPAYTQPETMPQDEHKILIEFRTRKAHRWVVRDKDLLKYLLGMVLVVFGYMAAWTVTNLNFIQENYDVLTVGTTYEGLQFLACKALWWDYVTETGEILILVFGIHLSYACRNATTQFQERRFLCFAIIVEATVSGAFYVLRILYSRSLHPDFSFLAYFTRSQLTSTVVLLVIFTPKARFFIKSNKKLWYQHKQVTDSRGKRHYEYSCPMPVDAFKPRDGITGTNSSDVDVGEINLADMNPEDIRAELKRLYTQLEVLKNKTIRADNPHISKRRGGRKVAHRRFSLQVTSTVLCKTVLSHSSSTHSEERRIQNTVISVTPHKPILFQHQIS</sequence>
<evidence type="ECO:0000256" key="11">
    <source>
        <dbReference type="ARBA" id="ARBA00023170"/>
    </source>
</evidence>
<gene>
    <name evidence="20" type="ORF">B7P43_G07218</name>
</gene>
<dbReference type="GO" id="GO:0043005">
    <property type="term" value="C:neuron projection"/>
    <property type="evidence" value="ECO:0007669"/>
    <property type="project" value="UniProtKB-SubCell"/>
</dbReference>
<evidence type="ECO:0000256" key="9">
    <source>
        <dbReference type="ARBA" id="ARBA00023136"/>
    </source>
</evidence>
<keyword evidence="14" id="KW-0628">Postsynaptic cell membrane</keyword>
<keyword evidence="13" id="KW-0807">Transducer</keyword>
<feature type="signal peptide" evidence="18">
    <location>
        <begin position="1"/>
        <end position="18"/>
    </location>
</feature>
<evidence type="ECO:0000256" key="1">
    <source>
        <dbReference type="ARBA" id="ARBA00004487"/>
    </source>
</evidence>
<evidence type="ECO:0000256" key="17">
    <source>
        <dbReference type="SAM" id="Phobius"/>
    </source>
</evidence>
<evidence type="ECO:0000256" key="14">
    <source>
        <dbReference type="ARBA" id="ARBA00023257"/>
    </source>
</evidence>
<dbReference type="FunCoup" id="A0A2J7QI60">
    <property type="interactions" value="89"/>
</dbReference>
<dbReference type="AlphaFoldDB" id="A0A2J7QI60"/>
<evidence type="ECO:0000256" key="4">
    <source>
        <dbReference type="ARBA" id="ARBA00022692"/>
    </source>
</evidence>
<name>A0A2J7QI60_9NEOP</name>
<keyword evidence="15" id="KW-0966">Cell projection</keyword>
<feature type="transmembrane region" description="Helical" evidence="17">
    <location>
        <begin position="710"/>
        <end position="728"/>
    </location>
</feature>
<dbReference type="STRING" id="105785.A0A2J7QI60"/>
<feature type="transmembrane region" description="Helical" evidence="17">
    <location>
        <begin position="583"/>
        <end position="603"/>
    </location>
</feature>
<keyword evidence="10" id="KW-1015">Disulfide bond</keyword>
<comment type="subcellular location">
    <subcellularLocation>
        <location evidence="1">Cell projection</location>
        <location evidence="1">Neuron projection</location>
    </subcellularLocation>
    <subcellularLocation>
        <location evidence="16">Postsynaptic cell membrane</location>
        <topology evidence="16">Multi-pass membrane protein</topology>
    </subcellularLocation>
</comment>
<evidence type="ECO:0000313" key="21">
    <source>
        <dbReference type="Proteomes" id="UP000235965"/>
    </source>
</evidence>
<feature type="transmembrane region" description="Helical" evidence="17">
    <location>
        <begin position="376"/>
        <end position="401"/>
    </location>
</feature>
<feature type="transmembrane region" description="Helical" evidence="17">
    <location>
        <begin position="518"/>
        <end position="537"/>
    </location>
</feature>
<dbReference type="PANTHER" id="PTHR32546">
    <property type="entry name" value="G-PROTEIN COUPLED RECEPTOR 158-RELATED"/>
    <property type="match status" value="1"/>
</dbReference>
<keyword evidence="9 17" id="KW-0472">Membrane</keyword>
<evidence type="ECO:0000256" key="2">
    <source>
        <dbReference type="ARBA" id="ARBA00007242"/>
    </source>
</evidence>
<keyword evidence="8" id="KW-0297">G-protein coupled receptor</keyword>
<dbReference type="OrthoDB" id="5823771at2759"/>
<evidence type="ECO:0000256" key="16">
    <source>
        <dbReference type="ARBA" id="ARBA00034104"/>
    </source>
</evidence>
<dbReference type="Pfam" id="PF00003">
    <property type="entry name" value="7tm_3"/>
    <property type="match status" value="1"/>
</dbReference>
<evidence type="ECO:0000256" key="5">
    <source>
        <dbReference type="ARBA" id="ARBA00022729"/>
    </source>
</evidence>
<evidence type="ECO:0000313" key="20">
    <source>
        <dbReference type="EMBL" id="PNF28243.1"/>
    </source>
</evidence>
<dbReference type="InterPro" id="IPR017978">
    <property type="entry name" value="GPCR_3_C"/>
</dbReference>
<evidence type="ECO:0000256" key="12">
    <source>
        <dbReference type="ARBA" id="ARBA00023180"/>
    </source>
</evidence>
<keyword evidence="21" id="KW-1185">Reference proteome</keyword>
<proteinExistence type="inferred from homology"/>
<dbReference type="PROSITE" id="PS50259">
    <property type="entry name" value="G_PROTEIN_RECEP_F3_4"/>
    <property type="match status" value="1"/>
</dbReference>
<reference evidence="20 21" key="1">
    <citation type="submission" date="2017-12" db="EMBL/GenBank/DDBJ databases">
        <title>Hemimetabolous genomes reveal molecular basis of termite eusociality.</title>
        <authorList>
            <person name="Harrison M.C."/>
            <person name="Jongepier E."/>
            <person name="Robertson H.M."/>
            <person name="Arning N."/>
            <person name="Bitard-Feildel T."/>
            <person name="Chao H."/>
            <person name="Childers C.P."/>
            <person name="Dinh H."/>
            <person name="Doddapaneni H."/>
            <person name="Dugan S."/>
            <person name="Gowin J."/>
            <person name="Greiner C."/>
            <person name="Han Y."/>
            <person name="Hu H."/>
            <person name="Hughes D.S.T."/>
            <person name="Huylmans A.-K."/>
            <person name="Kemena C."/>
            <person name="Kremer L.P.M."/>
            <person name="Lee S.L."/>
            <person name="Lopez-Ezquerra A."/>
            <person name="Mallet L."/>
            <person name="Monroy-Kuhn J.M."/>
            <person name="Moser A."/>
            <person name="Murali S.C."/>
            <person name="Muzny D.M."/>
            <person name="Otani S."/>
            <person name="Piulachs M.-D."/>
            <person name="Poelchau M."/>
            <person name="Qu J."/>
            <person name="Schaub F."/>
            <person name="Wada-Katsumata A."/>
            <person name="Worley K.C."/>
            <person name="Xie Q."/>
            <person name="Ylla G."/>
            <person name="Poulsen M."/>
            <person name="Gibbs R.A."/>
            <person name="Schal C."/>
            <person name="Richards S."/>
            <person name="Belles X."/>
            <person name="Korb J."/>
            <person name="Bornberg-Bauer E."/>
        </authorList>
    </citation>
    <scope>NUCLEOTIDE SEQUENCE [LARGE SCALE GENOMIC DNA]</scope>
    <source>
        <tissue evidence="20">Whole body</tissue>
    </source>
</reference>
<dbReference type="Proteomes" id="UP000235965">
    <property type="component" value="Unassembled WGS sequence"/>
</dbReference>
<feature type="domain" description="G-protein coupled receptors family 3 profile" evidence="19">
    <location>
        <begin position="378"/>
        <end position="728"/>
    </location>
</feature>
<dbReference type="EMBL" id="NEVH01013962">
    <property type="protein sequence ID" value="PNF28243.1"/>
    <property type="molecule type" value="Genomic_DNA"/>
</dbReference>
<evidence type="ECO:0000256" key="6">
    <source>
        <dbReference type="ARBA" id="ARBA00022989"/>
    </source>
</evidence>
<evidence type="ECO:0000256" key="15">
    <source>
        <dbReference type="ARBA" id="ARBA00023273"/>
    </source>
</evidence>
<feature type="chain" id="PRO_5014408022" description="G-protein coupled receptors family 3 profile domain-containing protein" evidence="18">
    <location>
        <begin position="19"/>
        <end position="877"/>
    </location>
</feature>
<evidence type="ECO:0000256" key="8">
    <source>
        <dbReference type="ARBA" id="ARBA00023040"/>
    </source>
</evidence>
<evidence type="ECO:0000256" key="13">
    <source>
        <dbReference type="ARBA" id="ARBA00023224"/>
    </source>
</evidence>
<evidence type="ECO:0000256" key="3">
    <source>
        <dbReference type="ARBA" id="ARBA00022475"/>
    </source>
</evidence>